<dbReference type="Pfam" id="PF21860">
    <property type="entry name" value="Replitron_C"/>
    <property type="match status" value="1"/>
</dbReference>
<evidence type="ECO:0000259" key="2">
    <source>
        <dbReference type="Pfam" id="PF21860"/>
    </source>
</evidence>
<name>A0A9D4UAR3_ADICA</name>
<dbReference type="EMBL" id="JABFUD020000020">
    <property type="protein sequence ID" value="KAI5064566.1"/>
    <property type="molecule type" value="Genomic_DNA"/>
</dbReference>
<organism evidence="3 4">
    <name type="scientific">Adiantum capillus-veneris</name>
    <name type="common">Maidenhair fern</name>
    <dbReference type="NCBI Taxonomy" id="13818"/>
    <lineage>
        <taxon>Eukaryota</taxon>
        <taxon>Viridiplantae</taxon>
        <taxon>Streptophyta</taxon>
        <taxon>Embryophyta</taxon>
        <taxon>Tracheophyta</taxon>
        <taxon>Polypodiopsida</taxon>
        <taxon>Polypodiidae</taxon>
        <taxon>Polypodiales</taxon>
        <taxon>Pteridineae</taxon>
        <taxon>Pteridaceae</taxon>
        <taxon>Vittarioideae</taxon>
        <taxon>Adiantum</taxon>
    </lineage>
</organism>
<accession>A0A9D4UAR3</accession>
<reference evidence="3" key="1">
    <citation type="submission" date="2021-01" db="EMBL/GenBank/DDBJ databases">
        <title>Adiantum capillus-veneris genome.</title>
        <authorList>
            <person name="Fang Y."/>
            <person name="Liao Q."/>
        </authorList>
    </citation>
    <scope>NUCLEOTIDE SEQUENCE</scope>
    <source>
        <strain evidence="3">H3</strain>
        <tissue evidence="3">Leaf</tissue>
    </source>
</reference>
<feature type="domain" description="Replitron HUH endonuclease" evidence="1">
    <location>
        <begin position="12"/>
        <end position="81"/>
    </location>
</feature>
<gene>
    <name evidence="3" type="ORF">GOP47_0021236</name>
</gene>
<dbReference type="OrthoDB" id="1990019at2759"/>
<comment type="caution">
    <text evidence="3">The sequence shown here is derived from an EMBL/GenBank/DDBJ whole genome shotgun (WGS) entry which is preliminary data.</text>
</comment>
<sequence length="247" mass="28804">MVIRIWETSLIAVNRKIKAYLGWAKSALADTMVLCRGLKQHKMHTFEGMVGYCLKDQDEPHFQKVVHNITSNDVNAGVELYSLYGADELKNRVFLTPTNIFDRALMYWKFKLRHPAGNDFLSTLHIMVKSGNYYPSSCWITPYQGRGMHLPKIKALWRCMIYPSIATYEDILNIFVNDDVYANTQSRVEWFNSPWQDMQRYAYDSSSRTVFVVEFLTMTRVFCSPPRTVVNDFDAEPTCHKRTGNRR</sequence>
<dbReference type="Proteomes" id="UP000886520">
    <property type="component" value="Chromosome 20"/>
</dbReference>
<dbReference type="InterPro" id="IPR054424">
    <property type="entry name" value="Replitron_HUH"/>
</dbReference>
<evidence type="ECO:0000313" key="3">
    <source>
        <dbReference type="EMBL" id="KAI5064566.1"/>
    </source>
</evidence>
<evidence type="ECO:0000259" key="1">
    <source>
        <dbReference type="Pfam" id="PF21859"/>
    </source>
</evidence>
<proteinExistence type="predicted"/>
<protein>
    <submittedName>
        <fullName evidence="3">Uncharacterized protein</fullName>
    </submittedName>
</protein>
<evidence type="ECO:0000313" key="4">
    <source>
        <dbReference type="Proteomes" id="UP000886520"/>
    </source>
</evidence>
<keyword evidence="4" id="KW-1185">Reference proteome</keyword>
<dbReference type="AlphaFoldDB" id="A0A9D4UAR3"/>
<feature type="domain" description="Replitron C-terminal" evidence="2">
    <location>
        <begin position="124"/>
        <end position="175"/>
    </location>
</feature>
<dbReference type="InterPro" id="IPR054423">
    <property type="entry name" value="Replitron_C"/>
</dbReference>
<dbReference type="Pfam" id="PF21859">
    <property type="entry name" value="Replitron_HUH"/>
    <property type="match status" value="1"/>
</dbReference>